<comment type="caution">
    <text evidence="1">The sequence shown here is derived from an EMBL/GenBank/DDBJ whole genome shotgun (WGS) entry which is preliminary data.</text>
</comment>
<dbReference type="EMBL" id="JBHEZX010000007">
    <property type="protein sequence ID" value="MFC1411314.1"/>
    <property type="molecule type" value="Genomic_DNA"/>
</dbReference>
<accession>A0ABV6VC67</accession>
<proteinExistence type="predicted"/>
<dbReference type="PROSITE" id="PS51257">
    <property type="entry name" value="PROKAR_LIPOPROTEIN"/>
    <property type="match status" value="1"/>
</dbReference>
<evidence type="ECO:0000313" key="1">
    <source>
        <dbReference type="EMBL" id="MFC1411314.1"/>
    </source>
</evidence>
<dbReference type="Proteomes" id="UP001592582">
    <property type="component" value="Unassembled WGS sequence"/>
</dbReference>
<protein>
    <submittedName>
        <fullName evidence="1">Uncharacterized protein</fullName>
    </submittedName>
</protein>
<reference evidence="1 2" key="1">
    <citation type="submission" date="2024-09" db="EMBL/GenBank/DDBJ databases">
        <authorList>
            <person name="Lee S.D."/>
        </authorList>
    </citation>
    <scope>NUCLEOTIDE SEQUENCE [LARGE SCALE GENOMIC DNA]</scope>
    <source>
        <strain evidence="1 2">N1-1</strain>
    </source>
</reference>
<evidence type="ECO:0000313" key="2">
    <source>
        <dbReference type="Proteomes" id="UP001592582"/>
    </source>
</evidence>
<keyword evidence="2" id="KW-1185">Reference proteome</keyword>
<gene>
    <name evidence="1" type="ORF">ACEZDG_18785</name>
</gene>
<name>A0ABV6VC67_9ACTN</name>
<organism evidence="1 2">
    <name type="scientific">Streptacidiphilus alkalitolerans</name>
    <dbReference type="NCBI Taxonomy" id="3342712"/>
    <lineage>
        <taxon>Bacteria</taxon>
        <taxon>Bacillati</taxon>
        <taxon>Actinomycetota</taxon>
        <taxon>Actinomycetes</taxon>
        <taxon>Kitasatosporales</taxon>
        <taxon>Streptomycetaceae</taxon>
        <taxon>Streptacidiphilus</taxon>
    </lineage>
</organism>
<sequence>MTGTRPRRILLGCLAAAMALSGCSSHTHSHASAPTHRAIHAPASAAPVAYAGWHDPAAALGGDKVLVSTGKQTGGRQQDLPKKIAPGTIEVSMECEGVGRVTVDTGFVTYTADCSARPSGQVDIHTSPDAQASARLSVTADSGVTWAVAVGWNPSQDNPQQ</sequence>